<keyword evidence="1" id="KW-1133">Transmembrane helix</keyword>
<keyword evidence="3" id="KW-1185">Reference proteome</keyword>
<dbReference type="Proteomes" id="UP000035352">
    <property type="component" value="Chromosome"/>
</dbReference>
<feature type="transmembrane region" description="Helical" evidence="1">
    <location>
        <begin position="28"/>
        <end position="45"/>
    </location>
</feature>
<organism evidence="2 3">
    <name type="scientific">Caldimonas brevitalea</name>
    <dbReference type="NCBI Taxonomy" id="413882"/>
    <lineage>
        <taxon>Bacteria</taxon>
        <taxon>Pseudomonadati</taxon>
        <taxon>Pseudomonadota</taxon>
        <taxon>Betaproteobacteria</taxon>
        <taxon>Burkholderiales</taxon>
        <taxon>Sphaerotilaceae</taxon>
        <taxon>Caldimonas</taxon>
    </lineage>
</organism>
<sequence length="54" mass="5932">MWKWSVVFALLAVLFSWAGTSFAFSSLATVILWVLAAATALVAVARPAKRRLEH</sequence>
<dbReference type="KEGG" id="pbh:AAW51_3131"/>
<accession>A0A0G3BKC0</accession>
<protein>
    <submittedName>
        <fullName evidence="2">Uncharacterized protein</fullName>
    </submittedName>
</protein>
<evidence type="ECO:0000313" key="2">
    <source>
        <dbReference type="EMBL" id="AKJ29822.1"/>
    </source>
</evidence>
<dbReference type="RefSeq" id="WP_157359917.1">
    <property type="nucleotide sequence ID" value="NZ_CP011371.1"/>
</dbReference>
<proteinExistence type="predicted"/>
<gene>
    <name evidence="2" type="ORF">AAW51_3131</name>
</gene>
<name>A0A0G3BKC0_9BURK</name>
<evidence type="ECO:0000313" key="3">
    <source>
        <dbReference type="Proteomes" id="UP000035352"/>
    </source>
</evidence>
<keyword evidence="1" id="KW-0472">Membrane</keyword>
<dbReference type="EMBL" id="CP011371">
    <property type="protein sequence ID" value="AKJ29822.1"/>
    <property type="molecule type" value="Genomic_DNA"/>
</dbReference>
<keyword evidence="1" id="KW-0812">Transmembrane</keyword>
<reference evidence="2 3" key="1">
    <citation type="submission" date="2015-05" db="EMBL/GenBank/DDBJ databases">
        <authorList>
            <person name="Tang B."/>
            <person name="Yu Y."/>
        </authorList>
    </citation>
    <scope>NUCLEOTIDE SEQUENCE [LARGE SCALE GENOMIC DNA]</scope>
    <source>
        <strain evidence="2 3">DSM 7029</strain>
    </source>
</reference>
<dbReference type="STRING" id="413882.AAW51_3131"/>
<dbReference type="AlphaFoldDB" id="A0A0G3BKC0"/>
<evidence type="ECO:0000256" key="1">
    <source>
        <dbReference type="SAM" id="Phobius"/>
    </source>
</evidence>